<proteinExistence type="predicted"/>
<dbReference type="EMBL" id="SMBX01000006">
    <property type="protein sequence ID" value="TCU97304.1"/>
    <property type="molecule type" value="Genomic_DNA"/>
</dbReference>
<evidence type="ECO:0000313" key="2">
    <source>
        <dbReference type="Proteomes" id="UP000294692"/>
    </source>
</evidence>
<reference evidence="1 2" key="1">
    <citation type="submission" date="2019-03" db="EMBL/GenBank/DDBJ databases">
        <title>Genomic Encyclopedia of Type Strains, Phase IV (KMG-IV): sequencing the most valuable type-strain genomes for metagenomic binning, comparative biology and taxonomic classification.</title>
        <authorList>
            <person name="Goeker M."/>
        </authorList>
    </citation>
    <scope>NUCLEOTIDE SEQUENCE [LARGE SCALE GENOMIC DNA]</scope>
    <source>
        <strain evidence="1 2">DSM 100048</strain>
    </source>
</reference>
<accession>A0A4R3V4R7</accession>
<dbReference type="Proteomes" id="UP000294692">
    <property type="component" value="Unassembled WGS sequence"/>
</dbReference>
<sequence length="92" mass="10467">MVRRLDGANVYAALKRLTLLSNLFEVRRVSKNLREEMPETAAFIDRLRQTFGAESINRQIRAGMNGQPTFYAKENGHEIGTKWIKGKDDAAN</sequence>
<evidence type="ECO:0000313" key="1">
    <source>
        <dbReference type="EMBL" id="TCU97304.1"/>
    </source>
</evidence>
<comment type="caution">
    <text evidence="1">The sequence shown here is derived from an EMBL/GenBank/DDBJ whole genome shotgun (WGS) entry which is preliminary data.</text>
</comment>
<dbReference type="AlphaFoldDB" id="A0A4R3V4R7"/>
<keyword evidence="2" id="KW-1185">Reference proteome</keyword>
<gene>
    <name evidence="1" type="ORF">EV686_106187</name>
</gene>
<organism evidence="1 2">
    <name type="scientific">Paracandidimonas soli</name>
    <dbReference type="NCBI Taxonomy" id="1917182"/>
    <lineage>
        <taxon>Bacteria</taxon>
        <taxon>Pseudomonadati</taxon>
        <taxon>Pseudomonadota</taxon>
        <taxon>Betaproteobacteria</taxon>
        <taxon>Burkholderiales</taxon>
        <taxon>Alcaligenaceae</taxon>
        <taxon>Paracandidimonas</taxon>
    </lineage>
</organism>
<name>A0A4R3V4R7_9BURK</name>
<protein>
    <submittedName>
        <fullName evidence="1">Uncharacterized protein</fullName>
    </submittedName>
</protein>